<keyword evidence="2" id="KW-1185">Reference proteome</keyword>
<dbReference type="eggNOG" id="COG1633">
    <property type="taxonomic scope" value="Bacteria"/>
</dbReference>
<evidence type="ECO:0008006" key="3">
    <source>
        <dbReference type="Google" id="ProtNLM"/>
    </source>
</evidence>
<dbReference type="Proteomes" id="UP000001868">
    <property type="component" value="Chromosome"/>
</dbReference>
<dbReference type="InterPro" id="IPR009078">
    <property type="entry name" value="Ferritin-like_SF"/>
</dbReference>
<reference evidence="1 2" key="1">
    <citation type="journal article" date="2008" name="BMC Genomics">
        <title>Complete genome of Phenylobacterium zucineum - a novel facultative intracellular bacterium isolated from human erythroleukemia cell line K562.</title>
        <authorList>
            <person name="Luo Y."/>
            <person name="Xu X."/>
            <person name="Ding Z."/>
            <person name="Liu Z."/>
            <person name="Zhang B."/>
            <person name="Yan Z."/>
            <person name="Sun J."/>
            <person name="Hu S."/>
            <person name="Hu X."/>
        </authorList>
    </citation>
    <scope>NUCLEOTIDE SEQUENCE [LARGE SCALE GENOMIC DNA]</scope>
    <source>
        <strain evidence="1 2">HLK1</strain>
    </source>
</reference>
<sequence>MAFNPLNERGIPLERQLRNWSELNVQPYDTRDVHPYTRCRVILMNGVEVEAAMFSHNFNRNLADVEMKQRLQRVRRVEQQQQKAVNWLIPGEKQENAIEVTIGYEQVAVDLTAWLARHEPDPYLKQVYEFGLLEDFDHLYRYANLMDLMGNGRRAEEITGDYTEITPGRPTIFEHRDPRDDIRRPMTVQAAHRQSILNAMTLVSAEQQTMNYYMTVGNRPTDPLARALYLEIAQIEEQHVSHYESCLDPTVSWLTNWVLHENHECWLYWSCFETEVDPRIKALWELHLSMEIEHLRIAARALEEVEGKDAAELIGAGYEAPMTFEENKAYLREVVSRQVDLTAWDSEFLPVEELPEGHRYFAYQAQVNAGGAPSEQVIERHREEFGGEYRFEPEGEHPVAPLRTEGPHAELGYWRAGAGDGVARIA</sequence>
<organism evidence="1 2">
    <name type="scientific">Phenylobacterium zucineum (strain HLK1)</name>
    <dbReference type="NCBI Taxonomy" id="450851"/>
    <lineage>
        <taxon>Bacteria</taxon>
        <taxon>Pseudomonadati</taxon>
        <taxon>Pseudomonadota</taxon>
        <taxon>Alphaproteobacteria</taxon>
        <taxon>Caulobacterales</taxon>
        <taxon>Caulobacteraceae</taxon>
        <taxon>Phenylobacterium</taxon>
    </lineage>
</organism>
<dbReference type="KEGG" id="pzu:PHZ_c1656"/>
<gene>
    <name evidence="1" type="ordered locus">PHZ_c1656</name>
</gene>
<protein>
    <recommendedName>
        <fullName evidence="3">Ferritin-like domain-containing protein</fullName>
    </recommendedName>
</protein>
<dbReference type="EMBL" id="CP000747">
    <property type="protein sequence ID" value="ACG78067.1"/>
    <property type="molecule type" value="Genomic_DNA"/>
</dbReference>
<dbReference type="SUPFAM" id="SSF47240">
    <property type="entry name" value="Ferritin-like"/>
    <property type="match status" value="1"/>
</dbReference>
<dbReference type="STRING" id="450851.PHZ_c1656"/>
<proteinExistence type="predicted"/>
<dbReference type="AlphaFoldDB" id="B4RB16"/>
<dbReference type="RefSeq" id="WP_012522209.1">
    <property type="nucleotide sequence ID" value="NC_011144.1"/>
</dbReference>
<accession>B4RB16</accession>
<dbReference type="HOGENOM" id="CLU_681062_0_0_5"/>
<evidence type="ECO:0000313" key="1">
    <source>
        <dbReference type="EMBL" id="ACG78067.1"/>
    </source>
</evidence>
<name>B4RB16_PHEZH</name>
<evidence type="ECO:0000313" key="2">
    <source>
        <dbReference type="Proteomes" id="UP000001868"/>
    </source>
</evidence>